<comment type="function">
    <text evidence="4">Dephosphorylates 2-hydroxy-3-keto-5-methylthiopentenyl-1-phosphate (HK-MTPenyl-1-P) yielding 1,2-dihydroxy-3-keto-5-methylthiopentene (DHK-MTPene).</text>
</comment>
<evidence type="ECO:0000256" key="4">
    <source>
        <dbReference type="HAMAP-Rule" id="MF_01680"/>
    </source>
</evidence>
<dbReference type="InterPro" id="IPR017718">
    <property type="entry name" value="HAD-SF_hydro_IB_MtnX"/>
</dbReference>
<dbReference type="GO" id="GO:0019509">
    <property type="term" value="P:L-methionine salvage from methylthioadenosine"/>
    <property type="evidence" value="ECO:0007669"/>
    <property type="project" value="UniProtKB-UniRule"/>
</dbReference>
<dbReference type="EMBL" id="CP016020">
    <property type="protein sequence ID" value="APH05559.1"/>
    <property type="molecule type" value="Genomic_DNA"/>
</dbReference>
<evidence type="ECO:0000256" key="3">
    <source>
        <dbReference type="ARBA" id="ARBA00023167"/>
    </source>
</evidence>
<evidence type="ECO:0000313" key="6">
    <source>
        <dbReference type="EMBL" id="APH05559.1"/>
    </source>
</evidence>
<dbReference type="HAMAP" id="MF_01680">
    <property type="entry name" value="Salvage_MtnX"/>
    <property type="match status" value="1"/>
</dbReference>
<dbReference type="InterPro" id="IPR023214">
    <property type="entry name" value="HAD_sf"/>
</dbReference>
<organism evidence="6 7">
    <name type="scientific">Bacillus weihaiensis</name>
    <dbReference type="NCBI Taxonomy" id="1547283"/>
    <lineage>
        <taxon>Bacteria</taxon>
        <taxon>Bacillati</taxon>
        <taxon>Bacillota</taxon>
        <taxon>Bacilli</taxon>
        <taxon>Bacillales</taxon>
        <taxon>Bacillaceae</taxon>
        <taxon>Bacillus</taxon>
    </lineage>
</organism>
<dbReference type="OrthoDB" id="9804940at2"/>
<keyword evidence="1 4" id="KW-0028">Amino-acid biosynthesis</keyword>
<dbReference type="Proteomes" id="UP000181936">
    <property type="component" value="Chromosome"/>
</dbReference>
<evidence type="ECO:0000256" key="1">
    <source>
        <dbReference type="ARBA" id="ARBA00022605"/>
    </source>
</evidence>
<keyword evidence="3 4" id="KW-0486">Methionine biosynthesis</keyword>
<dbReference type="NCBIfam" id="TIGR03333">
    <property type="entry name" value="salvage_mtnX"/>
    <property type="match status" value="1"/>
</dbReference>
<dbReference type="CDD" id="cd07524">
    <property type="entry name" value="HAD_Pase"/>
    <property type="match status" value="1"/>
</dbReference>
<dbReference type="InterPro" id="IPR006384">
    <property type="entry name" value="HAD_hydro_PyrdxlP_Pase-like"/>
</dbReference>
<proteinExistence type="inferred from homology"/>
<sequence>MSNKVIICDFDGTITETDNIIAIMKKFAPPEWNELKNGVLSQEISISEGVGKMFQLLPASLKQEIIDYILEYAEIRKGFKEFVAYTKEKKIPLYIVSGGIDFFVYPLLDGLVDSDQIYCNRANFEGEKIKIEWPHTCDDTCSNECGCCKPSLIRQLTTSKQEKIVIGDSITDLQAAKLADYVIARDLLLEKSKELDLPYRPFTTFFDVMNILEQLEEVKS</sequence>
<comment type="similarity">
    <text evidence="4">Belongs to the HAD-like hydrolase superfamily. MtnX family.</text>
</comment>
<dbReference type="STRING" id="1547283.A9C19_12795"/>
<protein>
    <recommendedName>
        <fullName evidence="4 5">2-hydroxy-3-keto-5-methylthiopentenyl-1-phosphate phosphatase</fullName>
        <shortName evidence="4">HK-MTPenyl-1-P phosphatase</shortName>
        <ecNumber evidence="4 5">3.1.3.87</ecNumber>
    </recommendedName>
</protein>
<dbReference type="PANTHER" id="PTHR28181:SF2">
    <property type="entry name" value="PHOSPHORIC MONOESTER HYDROLASE"/>
    <property type="match status" value="1"/>
</dbReference>
<evidence type="ECO:0000256" key="5">
    <source>
        <dbReference type="NCBIfam" id="TIGR03333"/>
    </source>
</evidence>
<dbReference type="RefSeq" id="WP_072580350.1">
    <property type="nucleotide sequence ID" value="NZ_CP016020.1"/>
</dbReference>
<evidence type="ECO:0000256" key="2">
    <source>
        <dbReference type="ARBA" id="ARBA00022801"/>
    </source>
</evidence>
<dbReference type="Gene3D" id="3.90.1470.20">
    <property type="match status" value="1"/>
</dbReference>
<dbReference type="Pfam" id="PF12710">
    <property type="entry name" value="HAD"/>
    <property type="match status" value="1"/>
</dbReference>
<gene>
    <name evidence="4" type="primary">mtnX</name>
    <name evidence="6" type="ORF">A9C19_12795</name>
</gene>
<evidence type="ECO:0000313" key="7">
    <source>
        <dbReference type="Proteomes" id="UP000181936"/>
    </source>
</evidence>
<dbReference type="NCBIfam" id="TIGR01488">
    <property type="entry name" value="HAD-SF-IB"/>
    <property type="match status" value="1"/>
</dbReference>
<dbReference type="KEGG" id="bwh:A9C19_12795"/>
<keyword evidence="7" id="KW-1185">Reference proteome</keyword>
<dbReference type="InterPro" id="IPR050849">
    <property type="entry name" value="HAD-like_hydrolase_phosphatase"/>
</dbReference>
<dbReference type="NCBIfam" id="NF007103">
    <property type="entry name" value="PRK09552.1"/>
    <property type="match status" value="1"/>
</dbReference>
<reference evidence="6 7" key="1">
    <citation type="journal article" date="2016" name="Sci. Rep.">
        <title>Complete genome sequence and transcriptomic analysis of a novel marine strain Bacillus weihaiensis reveals the mechanism of brown algae degradation.</title>
        <authorList>
            <person name="Zhu Y."/>
            <person name="Chen P."/>
            <person name="Bao Y."/>
            <person name="Men Y."/>
            <person name="Zeng Y."/>
            <person name="Yang J."/>
            <person name="Sun J."/>
            <person name="Sun Y."/>
        </authorList>
    </citation>
    <scope>NUCLEOTIDE SEQUENCE [LARGE SCALE GENOMIC DNA]</scope>
    <source>
        <strain evidence="6 7">Alg07</strain>
    </source>
</reference>
<comment type="pathway">
    <text evidence="4">Amino-acid biosynthesis; L-methionine biosynthesis via salvage pathway; L-methionine from S-methyl-5-thio-alpha-D-ribose 1-phosphate: step 4/6.</text>
</comment>
<dbReference type="UniPathway" id="UPA00904">
    <property type="reaction ID" value="UER00877"/>
</dbReference>
<dbReference type="AlphaFoldDB" id="A0A1L3MT98"/>
<comment type="catalytic activity">
    <reaction evidence="4">
        <text>2-hydroxy-5-methylsulfanyl-3-oxopent-1-enyl phosphate + H2O = 1,2-dihydroxy-5-(methylsulfanyl)pent-1-en-3-one + phosphate</text>
        <dbReference type="Rhea" id="RHEA:14481"/>
        <dbReference type="ChEBI" id="CHEBI:15377"/>
        <dbReference type="ChEBI" id="CHEBI:43474"/>
        <dbReference type="ChEBI" id="CHEBI:49252"/>
        <dbReference type="ChEBI" id="CHEBI:59505"/>
        <dbReference type="EC" id="3.1.3.87"/>
    </reaction>
</comment>
<dbReference type="GO" id="GO:0043716">
    <property type="term" value="F:2-hydroxy-3-keto-5-methylthiopentenyl-1-phosphate phosphatase activity"/>
    <property type="evidence" value="ECO:0007669"/>
    <property type="project" value="UniProtKB-UniRule"/>
</dbReference>
<dbReference type="NCBIfam" id="TIGR01489">
    <property type="entry name" value="DKMTPPase-SF"/>
    <property type="match status" value="1"/>
</dbReference>
<dbReference type="InterPro" id="IPR036412">
    <property type="entry name" value="HAD-like_sf"/>
</dbReference>
<dbReference type="SUPFAM" id="SSF56784">
    <property type="entry name" value="HAD-like"/>
    <property type="match status" value="1"/>
</dbReference>
<accession>A0A1L3MT98</accession>
<dbReference type="PANTHER" id="PTHR28181">
    <property type="entry name" value="UPF0655 PROTEIN YCR015C"/>
    <property type="match status" value="1"/>
</dbReference>
<keyword evidence="2 4" id="KW-0378">Hydrolase</keyword>
<name>A0A1L3MT98_9BACI</name>
<dbReference type="Gene3D" id="3.40.50.1000">
    <property type="entry name" value="HAD superfamily/HAD-like"/>
    <property type="match status" value="1"/>
</dbReference>
<dbReference type="EC" id="3.1.3.87" evidence="4 5"/>